<feature type="domain" description="Peptidase M16 N-terminal" evidence="5">
    <location>
        <begin position="21"/>
        <end position="160"/>
    </location>
</feature>
<dbReference type="FunFam" id="3.30.830.10:FF:000008">
    <property type="entry name" value="Mitochondrial-processing peptidase subunit beta"/>
    <property type="match status" value="1"/>
</dbReference>
<keyword evidence="3" id="KW-0482">Metalloprotease</keyword>
<evidence type="ECO:0000256" key="2">
    <source>
        <dbReference type="ARBA" id="ARBA00007261"/>
    </source>
</evidence>
<proteinExistence type="inferred from homology"/>
<evidence type="ECO:0000313" key="7">
    <source>
        <dbReference type="EMBL" id="MBB5752041.1"/>
    </source>
</evidence>
<evidence type="ECO:0000313" key="8">
    <source>
        <dbReference type="Proteomes" id="UP000523821"/>
    </source>
</evidence>
<dbReference type="InterPro" id="IPR011765">
    <property type="entry name" value="Pept_M16_N"/>
</dbReference>
<accession>A0A7W9CUX1</accession>
<evidence type="ECO:0000259" key="5">
    <source>
        <dbReference type="Pfam" id="PF00675"/>
    </source>
</evidence>
<organism evidence="7 8">
    <name type="scientific">Prosthecomicrobium pneumaticum</name>
    <dbReference type="NCBI Taxonomy" id="81895"/>
    <lineage>
        <taxon>Bacteria</taxon>
        <taxon>Pseudomonadati</taxon>
        <taxon>Pseudomonadota</taxon>
        <taxon>Alphaproteobacteria</taxon>
        <taxon>Hyphomicrobiales</taxon>
        <taxon>Kaistiaceae</taxon>
        <taxon>Prosthecomicrobium</taxon>
    </lineage>
</organism>
<dbReference type="Pfam" id="PF05193">
    <property type="entry name" value="Peptidase_M16_C"/>
    <property type="match status" value="1"/>
</dbReference>
<keyword evidence="3" id="KW-0378">Hydrolase</keyword>
<dbReference type="PANTHER" id="PTHR11851:SF49">
    <property type="entry name" value="MITOCHONDRIAL-PROCESSING PEPTIDASE SUBUNIT ALPHA"/>
    <property type="match status" value="1"/>
</dbReference>
<gene>
    <name evidence="7" type="ORF">GGQ63_001093</name>
</gene>
<evidence type="ECO:0000256" key="1">
    <source>
        <dbReference type="ARBA" id="ARBA00001947"/>
    </source>
</evidence>
<dbReference type="Gene3D" id="3.30.830.10">
    <property type="entry name" value="Metalloenzyme, LuxS/M16 peptidase-like"/>
    <property type="match status" value="2"/>
</dbReference>
<dbReference type="InterPro" id="IPR011249">
    <property type="entry name" value="Metalloenz_LuxS/M16"/>
</dbReference>
<dbReference type="GO" id="GO:0006508">
    <property type="term" value="P:proteolysis"/>
    <property type="evidence" value="ECO:0007669"/>
    <property type="project" value="InterPro"/>
</dbReference>
<sequence length="425" mass="45888">MTVEVTRLPSGLTVVTHPMDHLQSAALGVWVGAGSRLEAPDEHGISHLLEHMAFKGTARRSATDIAEEIEAVGGEVNAATSVETTSYYARILKDDAPLAVDILSDILTNSVFDPEELAREQHVIVQEIGASLDTPEDRVFDLFVEAAFPDQPIGRTILGTEETVRRTARGDLDSYLGRHYRGPQMVLASAGAVDHAALVDLAGDVFGGLDASPGPSAQPARYRGGDRRERRKLMEAQILLGFEGVPYSSEDFHAAQILASVLGGGMSSRLFQEVREKRGLCYSIYAFHWSFNDTGLLGVHAATGAEDVDALMPVLVGELERASDDLTEAEVARARAQMRASLLMSLESPAARAGQLARQMLLFDRPIPVEELVERIDAVSVPRIRDLARRLLSGAPPTLAAIGPIERLTEQERIAERLGSTAPAS</sequence>
<dbReference type="GO" id="GO:0004222">
    <property type="term" value="F:metalloendopeptidase activity"/>
    <property type="evidence" value="ECO:0007669"/>
    <property type="project" value="InterPro"/>
</dbReference>
<keyword evidence="3" id="KW-0645">Protease</keyword>
<protein>
    <submittedName>
        <fullName evidence="7">Putative Zn-dependent peptidase</fullName>
    </submittedName>
</protein>
<comment type="caution">
    <text evidence="7">The sequence shown here is derived from an EMBL/GenBank/DDBJ whole genome shotgun (WGS) entry which is preliminary data.</text>
</comment>
<comment type="cofactor">
    <cofactor evidence="1">
        <name>Zn(2+)</name>
        <dbReference type="ChEBI" id="CHEBI:29105"/>
    </cofactor>
</comment>
<feature type="domain" description="Peptidase M16 C-terminal" evidence="6">
    <location>
        <begin position="169"/>
        <end position="338"/>
    </location>
</feature>
<dbReference type="InterPro" id="IPR001431">
    <property type="entry name" value="Pept_M16_Zn_BS"/>
</dbReference>
<evidence type="ECO:0000256" key="3">
    <source>
        <dbReference type="ARBA" id="ARBA00023049"/>
    </source>
</evidence>
<comment type="similarity">
    <text evidence="2 4">Belongs to the peptidase M16 family.</text>
</comment>
<dbReference type="SUPFAM" id="SSF63411">
    <property type="entry name" value="LuxS/MPP-like metallohydrolase"/>
    <property type="match status" value="2"/>
</dbReference>
<evidence type="ECO:0000256" key="4">
    <source>
        <dbReference type="RuleBase" id="RU004447"/>
    </source>
</evidence>
<dbReference type="AlphaFoldDB" id="A0A7W9CUX1"/>
<dbReference type="PANTHER" id="PTHR11851">
    <property type="entry name" value="METALLOPROTEASE"/>
    <property type="match status" value="1"/>
</dbReference>
<name>A0A7W9CUX1_9HYPH</name>
<dbReference type="InterPro" id="IPR050361">
    <property type="entry name" value="MPP/UQCRC_Complex"/>
</dbReference>
<dbReference type="Pfam" id="PF00675">
    <property type="entry name" value="Peptidase_M16"/>
    <property type="match status" value="1"/>
</dbReference>
<dbReference type="InterPro" id="IPR007863">
    <property type="entry name" value="Peptidase_M16_C"/>
</dbReference>
<dbReference type="EMBL" id="JACHOO010000002">
    <property type="protein sequence ID" value="MBB5752041.1"/>
    <property type="molecule type" value="Genomic_DNA"/>
</dbReference>
<dbReference type="PROSITE" id="PS00143">
    <property type="entry name" value="INSULINASE"/>
    <property type="match status" value="1"/>
</dbReference>
<reference evidence="7 8" key="1">
    <citation type="submission" date="2020-08" db="EMBL/GenBank/DDBJ databases">
        <title>Genomic Encyclopedia of Type Strains, Phase IV (KMG-IV): sequencing the most valuable type-strain genomes for metagenomic binning, comparative biology and taxonomic classification.</title>
        <authorList>
            <person name="Goeker M."/>
        </authorList>
    </citation>
    <scope>NUCLEOTIDE SEQUENCE [LARGE SCALE GENOMIC DNA]</scope>
    <source>
        <strain evidence="7 8">DSM 16268</strain>
    </source>
</reference>
<evidence type="ECO:0000259" key="6">
    <source>
        <dbReference type="Pfam" id="PF05193"/>
    </source>
</evidence>
<dbReference type="Proteomes" id="UP000523821">
    <property type="component" value="Unassembled WGS sequence"/>
</dbReference>
<keyword evidence="8" id="KW-1185">Reference proteome</keyword>
<dbReference type="RefSeq" id="WP_183853338.1">
    <property type="nucleotide sequence ID" value="NZ_JACHOO010000002.1"/>
</dbReference>
<dbReference type="GO" id="GO:0046872">
    <property type="term" value="F:metal ion binding"/>
    <property type="evidence" value="ECO:0007669"/>
    <property type="project" value="InterPro"/>
</dbReference>